<proteinExistence type="predicted"/>
<evidence type="ECO:0000313" key="3">
    <source>
        <dbReference type="Proteomes" id="UP000243924"/>
    </source>
</evidence>
<protein>
    <submittedName>
        <fullName evidence="2">Uncharacterized protein</fullName>
    </submittedName>
</protein>
<name>A0A1H2FFI8_9GAMM</name>
<feature type="transmembrane region" description="Helical" evidence="1">
    <location>
        <begin position="68"/>
        <end position="93"/>
    </location>
</feature>
<feature type="transmembrane region" description="Helical" evidence="1">
    <location>
        <begin position="99"/>
        <end position="118"/>
    </location>
</feature>
<organism evidence="2 3">
    <name type="scientific">Halopseudomonas salegens</name>
    <dbReference type="NCBI Taxonomy" id="1434072"/>
    <lineage>
        <taxon>Bacteria</taxon>
        <taxon>Pseudomonadati</taxon>
        <taxon>Pseudomonadota</taxon>
        <taxon>Gammaproteobacteria</taxon>
        <taxon>Pseudomonadales</taxon>
        <taxon>Pseudomonadaceae</taxon>
        <taxon>Halopseudomonas</taxon>
    </lineage>
</organism>
<keyword evidence="3" id="KW-1185">Reference proteome</keyword>
<keyword evidence="1" id="KW-1133">Transmembrane helix</keyword>
<gene>
    <name evidence="2" type="ORF">SAMN05216210_1523</name>
</gene>
<sequence>MLRRLLRMVLYVCLGVLPALVLSVLSLIFLTGGAGWNALLSLLAWLGTVGLILATACRPACTESRLRLIVTALLMLGLLAMSPLLMSTLLGVFGGDFSHLELSAVVSGPVIIALHYCWQVVRASSTGERRTLGLVAIVIVVSPGIGYLVRPSPPEAVVHARAQTGDVTLIVENSTDDGHPVMGLAYLGKVPYARIHYRDRTYIPLVDRRLLSFPREGRTSRYVIREHVQANAEHKRWPTRVVWTLRDEEADQLMAERELWQRSTSGWSTDTPRGWQGQHAAEFFRDVLKPLSNVAAPNELFAGWHMRTEPAVVSRPVSQEDMANKVTGCDAGVTLENMGSRVFLQSASPDWRFEPGLPIDHAVCQGDSVYVVSGVLSRTFLDQLSIEGDYVGRQKLDVMHESIERNPRFKYISHFSADADRLSMRMDFMSRFPSADSPAMPETALKIVLEAAR</sequence>
<dbReference type="AlphaFoldDB" id="A0A1H2FFI8"/>
<feature type="transmembrane region" description="Helical" evidence="1">
    <location>
        <begin position="130"/>
        <end position="149"/>
    </location>
</feature>
<evidence type="ECO:0000256" key="1">
    <source>
        <dbReference type="SAM" id="Phobius"/>
    </source>
</evidence>
<accession>A0A1H2FFI8</accession>
<keyword evidence="1" id="KW-0472">Membrane</keyword>
<dbReference type="STRING" id="1434072.SAMN05216210_1523"/>
<dbReference type="Proteomes" id="UP000243924">
    <property type="component" value="Chromosome I"/>
</dbReference>
<reference evidence="3" key="1">
    <citation type="submission" date="2016-10" db="EMBL/GenBank/DDBJ databases">
        <authorList>
            <person name="Varghese N."/>
            <person name="Submissions S."/>
        </authorList>
    </citation>
    <scope>NUCLEOTIDE SEQUENCE [LARGE SCALE GENOMIC DNA]</scope>
    <source>
        <strain evidence="3">CECT 8338</strain>
    </source>
</reference>
<keyword evidence="1" id="KW-0812">Transmembrane</keyword>
<evidence type="ECO:0000313" key="2">
    <source>
        <dbReference type="EMBL" id="SDU06146.1"/>
    </source>
</evidence>
<dbReference type="EMBL" id="LT629787">
    <property type="protein sequence ID" value="SDU06146.1"/>
    <property type="molecule type" value="Genomic_DNA"/>
</dbReference>
<feature type="transmembrane region" description="Helical" evidence="1">
    <location>
        <begin position="9"/>
        <end position="30"/>
    </location>
</feature>
<feature type="transmembrane region" description="Helical" evidence="1">
    <location>
        <begin position="36"/>
        <end position="56"/>
    </location>
</feature>